<comment type="caution">
    <text evidence="7">The sequence shown here is derived from an EMBL/GenBank/DDBJ whole genome shotgun (WGS) entry which is preliminary data.</text>
</comment>
<keyword evidence="8" id="KW-1185">Reference proteome</keyword>
<evidence type="ECO:0000256" key="2">
    <source>
        <dbReference type="ARBA" id="ARBA00023125"/>
    </source>
</evidence>
<dbReference type="SUPFAM" id="SSF48498">
    <property type="entry name" value="Tetracyclin repressor-like, C-terminal domain"/>
    <property type="match status" value="1"/>
</dbReference>
<evidence type="ECO:0000256" key="4">
    <source>
        <dbReference type="PROSITE-ProRule" id="PRU00335"/>
    </source>
</evidence>
<dbReference type="RefSeq" id="WP_083090823.1">
    <property type="nucleotide sequence ID" value="NZ_LXWF01000005.1"/>
</dbReference>
<feature type="region of interest" description="Disordered" evidence="5">
    <location>
        <begin position="61"/>
        <end position="80"/>
    </location>
</feature>
<name>A0A1Y1RRR1_9MICC</name>
<dbReference type="GO" id="GO:0003677">
    <property type="term" value="F:DNA binding"/>
    <property type="evidence" value="ECO:0007669"/>
    <property type="project" value="UniProtKB-UniRule"/>
</dbReference>
<dbReference type="NCBIfam" id="NF041196">
    <property type="entry name" value="ScbR_bind_reg"/>
    <property type="match status" value="1"/>
</dbReference>
<feature type="DNA-binding region" description="H-T-H motif" evidence="4">
    <location>
        <begin position="103"/>
        <end position="122"/>
    </location>
</feature>
<keyword evidence="3" id="KW-0804">Transcription</keyword>
<dbReference type="InterPro" id="IPR009057">
    <property type="entry name" value="Homeodomain-like_sf"/>
</dbReference>
<dbReference type="PRINTS" id="PR00455">
    <property type="entry name" value="HTHTETR"/>
</dbReference>
<dbReference type="Proteomes" id="UP000192359">
    <property type="component" value="Unassembled WGS sequence"/>
</dbReference>
<dbReference type="PANTHER" id="PTHR47506">
    <property type="entry name" value="TRANSCRIPTIONAL REGULATORY PROTEIN"/>
    <property type="match status" value="1"/>
</dbReference>
<evidence type="ECO:0000259" key="6">
    <source>
        <dbReference type="PROSITE" id="PS50977"/>
    </source>
</evidence>
<reference evidence="7 8" key="1">
    <citation type="submission" date="2016-05" db="EMBL/GenBank/DDBJ databases">
        <title>Draft genome sequence of a porcine commensal Rothia nasimurium.</title>
        <authorList>
            <person name="Gaiser R.A."/>
            <person name="Van Baarlen P."/>
            <person name="Wells J.M."/>
        </authorList>
    </citation>
    <scope>NUCLEOTIDE SEQUENCE [LARGE SCALE GENOMIC DNA]</scope>
    <source>
        <strain evidence="7 8">PT-32</strain>
    </source>
</reference>
<organism evidence="7 8">
    <name type="scientific">Rothia nasimurium</name>
    <dbReference type="NCBI Taxonomy" id="85336"/>
    <lineage>
        <taxon>Bacteria</taxon>
        <taxon>Bacillati</taxon>
        <taxon>Actinomycetota</taxon>
        <taxon>Actinomycetes</taxon>
        <taxon>Micrococcales</taxon>
        <taxon>Micrococcaceae</taxon>
        <taxon>Rothia</taxon>
    </lineage>
</organism>
<proteinExistence type="predicted"/>
<dbReference type="PANTHER" id="PTHR47506:SF3">
    <property type="entry name" value="HTH-TYPE TRANSCRIPTIONAL REGULATOR LMRA"/>
    <property type="match status" value="1"/>
</dbReference>
<gene>
    <name evidence="7" type="ORF">A7979_10160</name>
</gene>
<evidence type="ECO:0000313" key="8">
    <source>
        <dbReference type="Proteomes" id="UP000192359"/>
    </source>
</evidence>
<evidence type="ECO:0000256" key="5">
    <source>
        <dbReference type="SAM" id="MobiDB-lite"/>
    </source>
</evidence>
<keyword evidence="2 4" id="KW-0238">DNA-binding</keyword>
<evidence type="ECO:0000256" key="1">
    <source>
        <dbReference type="ARBA" id="ARBA00023015"/>
    </source>
</evidence>
<keyword evidence="1" id="KW-0805">Transcription regulation</keyword>
<dbReference type="InterPro" id="IPR023772">
    <property type="entry name" value="DNA-bd_HTH_TetR-type_CS"/>
</dbReference>
<dbReference type="PROSITE" id="PS01081">
    <property type="entry name" value="HTH_TETR_1"/>
    <property type="match status" value="1"/>
</dbReference>
<dbReference type="SUPFAM" id="SSF46689">
    <property type="entry name" value="Homeodomain-like"/>
    <property type="match status" value="1"/>
</dbReference>
<dbReference type="Gene3D" id="1.10.357.10">
    <property type="entry name" value="Tetracycline Repressor, domain 2"/>
    <property type="match status" value="1"/>
</dbReference>
<evidence type="ECO:0000256" key="3">
    <source>
        <dbReference type="ARBA" id="ARBA00023163"/>
    </source>
</evidence>
<dbReference type="InterPro" id="IPR054126">
    <property type="entry name" value="CprB_TetR_C"/>
</dbReference>
<feature type="domain" description="HTH tetR-type" evidence="6">
    <location>
        <begin position="80"/>
        <end position="140"/>
    </location>
</feature>
<evidence type="ECO:0000313" key="7">
    <source>
        <dbReference type="EMBL" id="ORC24349.1"/>
    </source>
</evidence>
<dbReference type="InterPro" id="IPR036271">
    <property type="entry name" value="Tet_transcr_reg_TetR-rel_C_sf"/>
</dbReference>
<dbReference type="Pfam" id="PF21935">
    <property type="entry name" value="TetR_C_45"/>
    <property type="match status" value="1"/>
</dbReference>
<dbReference type="InterPro" id="IPR001647">
    <property type="entry name" value="HTH_TetR"/>
</dbReference>
<dbReference type="AlphaFoldDB" id="A0A1Y1RRR1"/>
<sequence>MLFFSVNGLNVGNSLPMRLFRSTVPLHAEAAASEGTTYNQSGEDLLLTTRRGEAVMSSYGLNRGSTKKADGRTPVQQRSQRTRQAIIVGASVVFDQKGYAATSLKDISDESGVSLGSIYFYFQNKDQLAHAVISEQHSRSYEAIMQRVDPEQGPVEQLIGVSRAVVDQLLTDPIVRAGFRLGTDEASLQEAAQEFYEAWARSAQVIIERAQVEKVFRNTIPAPTLARLLIGFFSGTHLMSQATTERSDLLQMIQNMWIMIISGQATEDHAERLYRFVDATFTE</sequence>
<dbReference type="PROSITE" id="PS50977">
    <property type="entry name" value="HTH_TETR_2"/>
    <property type="match status" value="1"/>
</dbReference>
<dbReference type="OrthoDB" id="3237195at2"/>
<dbReference type="Pfam" id="PF00440">
    <property type="entry name" value="TetR_N"/>
    <property type="match status" value="1"/>
</dbReference>
<protein>
    <recommendedName>
        <fullName evidence="6">HTH tetR-type domain-containing protein</fullName>
    </recommendedName>
</protein>
<accession>A0A1Y1RRR1</accession>
<dbReference type="InterPro" id="IPR047923">
    <property type="entry name" value="ArpA-like"/>
</dbReference>
<dbReference type="EMBL" id="LXWF01000005">
    <property type="protein sequence ID" value="ORC24349.1"/>
    <property type="molecule type" value="Genomic_DNA"/>
</dbReference>